<dbReference type="AlphaFoldDB" id="A0A1G1ZPZ1"/>
<dbReference type="InterPro" id="IPR013211">
    <property type="entry name" value="LVIVD"/>
</dbReference>
<reference evidence="3 4" key="1">
    <citation type="journal article" date="2016" name="Nat. Commun.">
        <title>Thousands of microbial genomes shed light on interconnected biogeochemical processes in an aquifer system.</title>
        <authorList>
            <person name="Anantharaman K."/>
            <person name="Brown C.T."/>
            <person name="Hug L.A."/>
            <person name="Sharon I."/>
            <person name="Castelle C.J."/>
            <person name="Probst A.J."/>
            <person name="Thomas B.C."/>
            <person name="Singh A."/>
            <person name="Wilkins M.J."/>
            <person name="Karaoz U."/>
            <person name="Brodie E.L."/>
            <person name="Williams K.H."/>
            <person name="Hubbard S.S."/>
            <person name="Banfield J.F."/>
        </authorList>
    </citation>
    <scope>NUCLEOTIDE SEQUENCE [LARGE SCALE GENOMIC DNA]</scope>
</reference>
<feature type="region of interest" description="Disordered" evidence="1">
    <location>
        <begin position="1"/>
        <end position="20"/>
    </location>
</feature>
<keyword evidence="2" id="KW-0472">Membrane</keyword>
<evidence type="ECO:0000256" key="2">
    <source>
        <dbReference type="SAM" id="Phobius"/>
    </source>
</evidence>
<protein>
    <submittedName>
        <fullName evidence="3">Uncharacterized protein</fullName>
    </submittedName>
</protein>
<evidence type="ECO:0000256" key="1">
    <source>
        <dbReference type="SAM" id="MobiDB-lite"/>
    </source>
</evidence>
<dbReference type="STRING" id="1798409.A3I24_03810"/>
<dbReference type="Pfam" id="PF08309">
    <property type="entry name" value="LVIVD"/>
    <property type="match status" value="3"/>
</dbReference>
<evidence type="ECO:0000313" key="3">
    <source>
        <dbReference type="EMBL" id="OGY66652.1"/>
    </source>
</evidence>
<accession>A0A1G1ZPZ1</accession>
<evidence type="ECO:0000313" key="4">
    <source>
        <dbReference type="Proteomes" id="UP000177690"/>
    </source>
</evidence>
<keyword evidence="2" id="KW-1133">Transmembrane helix</keyword>
<sequence>MNNLLITNNKEQRTKNRRKKTEDGQSLVEILIALAIFSLTTTAAFQLFFGGQSLSIDNRNVALATDYGWEGMEALRNIRSRNWEELTDGAHSLVFQNNEWMFASSSTSESQDIFTRTVTIGTGISEDIKIATTTVTWQGDQGRLQSVVLVEQLTNWEDLAYSSCKIEQLSGNWALPVSLGSGDIGAGNSGTDVVVRLPYVYVSGTASTASKHDIFVFDVSDPNAPILKKSLDIGAGGINSIFVKGNYLYAASVNDNKELIIFDISDPVNMSEVGSYNLSGSADGKGVIIFSNTVALGRSEAASYELAFINVSNPASPTFISQTATGGDVNDFAVRDTRLFLVSEESDEDVWVFDISNSLAPVLLSTYDITGITEDLSIFFNEKKGATLLVGNEQNEIVSIGATTTAQMYVRDRVLFGGDVNDITCVGGDLAFLATADSNKEFLVVNLADPDNLVEYASLNYPALATGIDFADNKVFMSVRSNDALRIITSSP</sequence>
<organism evidence="3 4">
    <name type="scientific">Candidatus Harrisonbacteria bacterium RIFCSPLOWO2_02_FULL_41_13b</name>
    <dbReference type="NCBI Taxonomy" id="1798409"/>
    <lineage>
        <taxon>Bacteria</taxon>
        <taxon>Candidatus Harrisoniibacteriota</taxon>
    </lineage>
</organism>
<proteinExistence type="predicted"/>
<gene>
    <name evidence="3" type="ORF">A3I24_03810</name>
</gene>
<dbReference type="Proteomes" id="UP000177690">
    <property type="component" value="Unassembled WGS sequence"/>
</dbReference>
<feature type="transmembrane region" description="Helical" evidence="2">
    <location>
        <begin position="27"/>
        <end position="49"/>
    </location>
</feature>
<name>A0A1G1ZPZ1_9BACT</name>
<dbReference type="EMBL" id="MHJL01000038">
    <property type="protein sequence ID" value="OGY66652.1"/>
    <property type="molecule type" value="Genomic_DNA"/>
</dbReference>
<dbReference type="InterPro" id="IPR036322">
    <property type="entry name" value="WD40_repeat_dom_sf"/>
</dbReference>
<keyword evidence="2" id="KW-0812">Transmembrane</keyword>
<dbReference type="SUPFAM" id="SSF50978">
    <property type="entry name" value="WD40 repeat-like"/>
    <property type="match status" value="1"/>
</dbReference>
<comment type="caution">
    <text evidence="3">The sequence shown here is derived from an EMBL/GenBank/DDBJ whole genome shotgun (WGS) entry which is preliminary data.</text>
</comment>